<proteinExistence type="predicted"/>
<dbReference type="EMBL" id="LVHG01000026">
    <property type="protein sequence ID" value="OAK66283.1"/>
    <property type="molecule type" value="Genomic_DNA"/>
</dbReference>
<dbReference type="AlphaFoldDB" id="A0AA91ICL4"/>
<comment type="caution">
    <text evidence="1">The sequence shown here is derived from an EMBL/GenBank/DDBJ whole genome shotgun (WGS) entry which is preliminary data.</text>
</comment>
<dbReference type="Proteomes" id="UP000077852">
    <property type="component" value="Unassembled WGS sequence"/>
</dbReference>
<reference evidence="1 2" key="1">
    <citation type="submission" date="2016-03" db="EMBL/GenBank/DDBJ databases">
        <title>Genome sequence of Variovorax paradoxus KB5.</title>
        <authorList>
            <person name="Jeong H."/>
            <person name="Hong C.E."/>
            <person name="Jo S.H."/>
            <person name="Park J.M."/>
        </authorList>
    </citation>
    <scope>NUCLEOTIDE SEQUENCE [LARGE SCALE GENOMIC DNA]</scope>
    <source>
        <strain evidence="1 2">KB5</strain>
    </source>
</reference>
<protein>
    <submittedName>
        <fullName evidence="1">Uncharacterized protein</fullName>
    </submittedName>
</protein>
<gene>
    <name evidence="1" type="ORF">A3K87_08885</name>
</gene>
<organism evidence="1 2">
    <name type="scientific">Variovorax paradoxus</name>
    <dbReference type="NCBI Taxonomy" id="34073"/>
    <lineage>
        <taxon>Bacteria</taxon>
        <taxon>Pseudomonadati</taxon>
        <taxon>Pseudomonadota</taxon>
        <taxon>Betaproteobacteria</taxon>
        <taxon>Burkholderiales</taxon>
        <taxon>Comamonadaceae</taxon>
        <taxon>Variovorax</taxon>
    </lineage>
</organism>
<name>A0AA91ICL4_VARPD</name>
<sequence length="98" mass="10343">MRVPLLSLVLFVVVPLAGVAGAAGVGGVFVLEVESDPPGVSSWGNVARWAAAGSVGRYKAPFWPQAARPVVAAARQTMSAARTRVLTRIWRTFNIAKL</sequence>
<accession>A0AA91ICL4</accession>
<evidence type="ECO:0000313" key="2">
    <source>
        <dbReference type="Proteomes" id="UP000077852"/>
    </source>
</evidence>
<evidence type="ECO:0000313" key="1">
    <source>
        <dbReference type="EMBL" id="OAK66283.1"/>
    </source>
</evidence>